<feature type="domain" description="Kinesin motor" evidence="7">
    <location>
        <begin position="3"/>
        <end position="448"/>
    </location>
</feature>
<evidence type="ECO:0000256" key="2">
    <source>
        <dbReference type="ARBA" id="ARBA00022840"/>
    </source>
</evidence>
<dbReference type="InterPro" id="IPR036961">
    <property type="entry name" value="Kinesin_motor_dom_sf"/>
</dbReference>
<comment type="caution">
    <text evidence="8">The sequence shown here is derived from an EMBL/GenBank/DDBJ whole genome shotgun (WGS) entry which is preliminary data.</text>
</comment>
<dbReference type="GO" id="GO:0005871">
    <property type="term" value="C:kinesin complex"/>
    <property type="evidence" value="ECO:0007669"/>
    <property type="project" value="TreeGrafter"/>
</dbReference>
<dbReference type="GO" id="GO:0007018">
    <property type="term" value="P:microtubule-based movement"/>
    <property type="evidence" value="ECO:0007669"/>
    <property type="project" value="InterPro"/>
</dbReference>
<evidence type="ECO:0000256" key="1">
    <source>
        <dbReference type="ARBA" id="ARBA00022741"/>
    </source>
</evidence>
<dbReference type="PANTHER" id="PTHR24115">
    <property type="entry name" value="KINESIN-RELATED"/>
    <property type="match status" value="1"/>
</dbReference>
<feature type="region of interest" description="Disordered" evidence="6">
    <location>
        <begin position="1"/>
        <end position="37"/>
    </location>
</feature>
<dbReference type="GO" id="GO:0008017">
    <property type="term" value="F:microtubule binding"/>
    <property type="evidence" value="ECO:0007669"/>
    <property type="project" value="InterPro"/>
</dbReference>
<dbReference type="GO" id="GO:0003777">
    <property type="term" value="F:microtubule motor activity"/>
    <property type="evidence" value="ECO:0007669"/>
    <property type="project" value="InterPro"/>
</dbReference>
<dbReference type="InterPro" id="IPR027640">
    <property type="entry name" value="Kinesin-like_fam"/>
</dbReference>
<reference evidence="8" key="2">
    <citation type="submission" date="2020-02" db="EMBL/GenBank/DDBJ databases">
        <authorList>
            <person name="Gilchrist C.L.M."/>
            <person name="Chooi Y.-H."/>
        </authorList>
    </citation>
    <scope>NUCLEOTIDE SEQUENCE</scope>
    <source>
        <strain evidence="8">MST-FP2251</strain>
    </source>
</reference>
<evidence type="ECO:0000256" key="5">
    <source>
        <dbReference type="SAM" id="Coils"/>
    </source>
</evidence>
<feature type="coiled-coil region" evidence="5">
    <location>
        <begin position="297"/>
        <end position="324"/>
    </location>
</feature>
<keyword evidence="5" id="KW-0175">Coiled coil</keyword>
<feature type="region of interest" description="Disordered" evidence="6">
    <location>
        <begin position="448"/>
        <end position="467"/>
    </location>
</feature>
<dbReference type="GO" id="GO:0016887">
    <property type="term" value="F:ATP hydrolysis activity"/>
    <property type="evidence" value="ECO:0007669"/>
    <property type="project" value="TreeGrafter"/>
</dbReference>
<keyword evidence="1 3" id="KW-0547">Nucleotide-binding</keyword>
<protein>
    <recommendedName>
        <fullName evidence="4">Kinesin-like protein</fullName>
    </recommendedName>
</protein>
<evidence type="ECO:0000256" key="4">
    <source>
        <dbReference type="RuleBase" id="RU000394"/>
    </source>
</evidence>
<keyword evidence="2 3" id="KW-0067">ATP-binding</keyword>
<dbReference type="InterPro" id="IPR019821">
    <property type="entry name" value="Kinesin_motor_CS"/>
</dbReference>
<evidence type="ECO:0000256" key="3">
    <source>
        <dbReference type="PROSITE-ProRule" id="PRU00283"/>
    </source>
</evidence>
<dbReference type="PROSITE" id="PS00411">
    <property type="entry name" value="KINESIN_MOTOR_1"/>
    <property type="match status" value="1"/>
</dbReference>
<dbReference type="InterPro" id="IPR001752">
    <property type="entry name" value="Kinesin_motor_dom"/>
</dbReference>
<dbReference type="Pfam" id="PF00225">
    <property type="entry name" value="Kinesin"/>
    <property type="match status" value="2"/>
</dbReference>
<keyword evidence="4" id="KW-0493">Microtubule</keyword>
<dbReference type="GO" id="GO:0005524">
    <property type="term" value="F:ATP binding"/>
    <property type="evidence" value="ECO:0007669"/>
    <property type="project" value="UniProtKB-UniRule"/>
</dbReference>
<dbReference type="Gene3D" id="3.40.850.10">
    <property type="entry name" value="Kinesin motor domain"/>
    <property type="match status" value="1"/>
</dbReference>
<dbReference type="GO" id="GO:0005874">
    <property type="term" value="C:microtubule"/>
    <property type="evidence" value="ECO:0007669"/>
    <property type="project" value="UniProtKB-KW"/>
</dbReference>
<reference evidence="8" key="1">
    <citation type="journal article" date="2019" name="Beilstein J. Org. Chem.">
        <title>Nanangenines: drimane sesquiterpenoids as the dominant metabolite cohort of a novel Australian fungus, Aspergillus nanangensis.</title>
        <authorList>
            <person name="Lacey H.J."/>
            <person name="Gilchrist C.L.M."/>
            <person name="Crombie A."/>
            <person name="Kalaitzis J.A."/>
            <person name="Vuong D."/>
            <person name="Rutledge P.J."/>
            <person name="Turner P."/>
            <person name="Pitt J.I."/>
            <person name="Lacey E."/>
            <person name="Chooi Y.H."/>
            <person name="Piggott A.M."/>
        </authorList>
    </citation>
    <scope>NUCLEOTIDE SEQUENCE</scope>
    <source>
        <strain evidence="8">MST-FP2251</strain>
    </source>
</reference>
<comment type="similarity">
    <text evidence="3 4">Belongs to the TRAFAC class myosin-kinesin ATPase superfamily. Kinesin family.</text>
</comment>
<dbReference type="InterPro" id="IPR027417">
    <property type="entry name" value="P-loop_NTPase"/>
</dbReference>
<organism evidence="8 9">
    <name type="scientific">Aspergillus nanangensis</name>
    <dbReference type="NCBI Taxonomy" id="2582783"/>
    <lineage>
        <taxon>Eukaryota</taxon>
        <taxon>Fungi</taxon>
        <taxon>Dikarya</taxon>
        <taxon>Ascomycota</taxon>
        <taxon>Pezizomycotina</taxon>
        <taxon>Eurotiomycetes</taxon>
        <taxon>Eurotiomycetidae</taxon>
        <taxon>Eurotiales</taxon>
        <taxon>Aspergillaceae</taxon>
        <taxon>Aspergillus</taxon>
        <taxon>Aspergillus subgen. Circumdati</taxon>
    </lineage>
</organism>
<sequence>MHEFQVFTRWRPQPPNDTSSEIPRQYETHSNNSNLTSINLTPPTPKHKPWKSNPAFTQVFESTTTNETIFSALIPPTLPLVLTGQTCNFFAYGHSGSGKSHTIIGYDFAHDPRNFGLCLSTARALFAALDDESPNSPSEQIGLGLRMYELRKNTAFDLLNHRTKCHIRAGYDGATHLRGETELLPDGKVRVRPIVTRPCWRVEELRAALLAGLALRAVGSSTVHDQSSRTHAVVEVEVVTRALIDARDAVVERQSELVPVAKYATDVYIEESLKAVVKTEEGVYVPNPERGVDQARVDAAEARKREFEERVRRAEEFVEEVRGRKQEGRPALGGKFVFVDLAGSEYFREGMGAAATAGMAKQSPQEQQEGRQINTDLLALKEVIRARAMKQSRIPFRSSPLTMVLRSHFLGSNMEDSYSAMILTVSPSSAQFSATMNTLKYGNLVGAAGSEMKEEEKKKKKKKKTMR</sequence>
<evidence type="ECO:0000313" key="8">
    <source>
        <dbReference type="EMBL" id="KAF9888644.1"/>
    </source>
</evidence>
<dbReference type="PRINTS" id="PR00380">
    <property type="entry name" value="KINESINHEAVY"/>
</dbReference>
<dbReference type="AlphaFoldDB" id="A0AAD4GSM3"/>
<dbReference type="SUPFAM" id="SSF52540">
    <property type="entry name" value="P-loop containing nucleoside triphosphate hydrolases"/>
    <property type="match status" value="1"/>
</dbReference>
<evidence type="ECO:0000313" key="9">
    <source>
        <dbReference type="Proteomes" id="UP001194746"/>
    </source>
</evidence>
<keyword evidence="9" id="KW-1185">Reference proteome</keyword>
<evidence type="ECO:0000256" key="6">
    <source>
        <dbReference type="SAM" id="MobiDB-lite"/>
    </source>
</evidence>
<accession>A0AAD4GSM3</accession>
<dbReference type="Proteomes" id="UP001194746">
    <property type="component" value="Unassembled WGS sequence"/>
</dbReference>
<feature type="binding site" evidence="3">
    <location>
        <begin position="93"/>
        <end position="100"/>
    </location>
    <ligand>
        <name>ATP</name>
        <dbReference type="ChEBI" id="CHEBI:30616"/>
    </ligand>
</feature>
<dbReference type="SMART" id="SM00129">
    <property type="entry name" value="KISc"/>
    <property type="match status" value="1"/>
</dbReference>
<evidence type="ECO:0000259" key="7">
    <source>
        <dbReference type="PROSITE" id="PS50067"/>
    </source>
</evidence>
<feature type="compositionally biased region" description="Basic residues" evidence="6">
    <location>
        <begin position="458"/>
        <end position="467"/>
    </location>
</feature>
<name>A0AAD4GSM3_ASPNN</name>
<dbReference type="PROSITE" id="PS50067">
    <property type="entry name" value="KINESIN_MOTOR_2"/>
    <property type="match status" value="1"/>
</dbReference>
<proteinExistence type="inferred from homology"/>
<gene>
    <name evidence="8" type="ORF">FE257_008402</name>
</gene>
<dbReference type="EMBL" id="VCAU01000044">
    <property type="protein sequence ID" value="KAF9888644.1"/>
    <property type="molecule type" value="Genomic_DNA"/>
</dbReference>
<keyword evidence="3 4" id="KW-0505">Motor protein</keyword>